<evidence type="ECO:0000259" key="1">
    <source>
        <dbReference type="Pfam" id="PF06527"/>
    </source>
</evidence>
<dbReference type="Proteomes" id="UP000191812">
    <property type="component" value="Unassembled WGS sequence"/>
</dbReference>
<dbReference type="RefSeq" id="WP_080834815.1">
    <property type="nucleotide sequence ID" value="NZ_LT009756.1"/>
</dbReference>
<name>A0ABP2BG12_9HYPH</name>
<protein>
    <recommendedName>
        <fullName evidence="1">TniQ domain-containing protein</fullName>
    </recommendedName>
</protein>
<feature type="domain" description="TniQ" evidence="1">
    <location>
        <begin position="10"/>
        <end position="141"/>
    </location>
</feature>
<dbReference type="InterPro" id="IPR009492">
    <property type="entry name" value="TniQ"/>
</dbReference>
<gene>
    <name evidence="2" type="ORF">AGR13a_Cc210194</name>
</gene>
<reference evidence="2 3" key="1">
    <citation type="submission" date="2016-01" db="EMBL/GenBank/DDBJ databases">
        <authorList>
            <person name="Regsiter A."/>
            <person name="william w."/>
        </authorList>
    </citation>
    <scope>NUCLEOTIDE SEQUENCE [LARGE SCALE GENOMIC DNA]</scope>
    <source>
        <strain evidence="2 3">CFBP 6927</strain>
    </source>
</reference>
<comment type="caution">
    <text evidence="2">The sequence shown here is derived from an EMBL/GenBank/DDBJ whole genome shotgun (WGS) entry which is preliminary data.</text>
</comment>
<proteinExistence type="predicted"/>
<evidence type="ECO:0000313" key="3">
    <source>
        <dbReference type="Proteomes" id="UP000191812"/>
    </source>
</evidence>
<keyword evidence="3" id="KW-1185">Reference proteome</keyword>
<sequence length="614" mass="67484">MVLPVTLLHHDDEAAIDLVARLASANGYPSLREFLAHTDTTANAIVHGDMDALSFVSEWSGVPVAALGKLAARASGAGGTWQMGCATLSKDMRPGRMHRFCAQCVLEDREREAGRLASRAYRRAWWTIRGIEGCPVHGCRLTEVAVDAAEDIHDFPQFVNANLRLIEDAAAASVPSRQPRLDAYLRDRVFLVGGDGFLGRLDAHVAAELSRYLGDFLVLHDIKAWMHDGTDLREWGFNLALAGEGEIRRIIGKVIDDKRPKTQHVELVLGPMVRWLRRNLVKEAYGPVIDLMQDILERNMPFGEGQTIFKPVKTRHFHSVSSAHAEYGLTHDRIRALMKANDPDFRDGLSDASTYFDAAALRPILQAARDTLNSREAGDVLGVSEEMVHGLLTVGVLTQVEKRADGERAFVRIEMSALDALVQSLEDKSTAAVGTEGLVSLASAAPVFRQPFNRLVEMVLDGGVEAFIVSGGGPIFERVHIASPTPASAEARKEQKKGTPLAGGDDELMRLKEAELALGTTTMTVADLIKRGYLRQQTVRRKTGHVVKFIERQSLAEFHAAHASLTEIAKSRQGYRAAIKVELENAGIAPIFEPEGFIARFYRRSDLIQAGIRL</sequence>
<evidence type="ECO:0000313" key="2">
    <source>
        <dbReference type="EMBL" id="CUX21633.1"/>
    </source>
</evidence>
<dbReference type="Pfam" id="PF06527">
    <property type="entry name" value="TniQ"/>
    <property type="match status" value="1"/>
</dbReference>
<organism evidence="2 3">
    <name type="scientific">Agrobacterium genomosp. 13 str. CFBP 6927</name>
    <dbReference type="NCBI Taxonomy" id="1183428"/>
    <lineage>
        <taxon>Bacteria</taxon>
        <taxon>Pseudomonadati</taxon>
        <taxon>Pseudomonadota</taxon>
        <taxon>Alphaproteobacteria</taxon>
        <taxon>Hyphomicrobiales</taxon>
        <taxon>Rhizobiaceae</taxon>
        <taxon>Rhizobium/Agrobacterium group</taxon>
        <taxon>Agrobacterium</taxon>
        <taxon>Agrobacterium tumefaciens complex</taxon>
    </lineage>
</organism>
<accession>A0ABP2BG12</accession>
<dbReference type="EMBL" id="FBWH01000014">
    <property type="protein sequence ID" value="CUX21633.1"/>
    <property type="molecule type" value="Genomic_DNA"/>
</dbReference>